<dbReference type="OrthoDB" id="1119914at2"/>
<reference evidence="1 2" key="1">
    <citation type="journal article" date="2013" name="Int. J. Syst. Evol. Microbiol.">
        <title>Chryseobacterium angstadtii sp. nov., isolated from a newt tank.</title>
        <authorList>
            <person name="Kirk K.E."/>
            <person name="Hoffman J.A."/>
            <person name="Smith K.A."/>
            <person name="Strahan B.L."/>
            <person name="Failor K.C."/>
            <person name="Krebs J.E."/>
            <person name="Gale A.N."/>
            <person name="Do T.D."/>
            <person name="Sontag T.C."/>
            <person name="Batties A.M."/>
            <person name="Mistiszyn K."/>
            <person name="Newman J.D."/>
        </authorList>
    </citation>
    <scope>NUCLEOTIDE SEQUENCE [LARGE SCALE GENOMIC DNA]</scope>
    <source>
        <strain evidence="1 2">KM</strain>
    </source>
</reference>
<dbReference type="EMBL" id="LFND01000007">
    <property type="protein sequence ID" value="KMQ59571.1"/>
    <property type="molecule type" value="Genomic_DNA"/>
</dbReference>
<accession>A0A0J7I1D5</accession>
<dbReference type="Proteomes" id="UP000036261">
    <property type="component" value="Unassembled WGS sequence"/>
</dbReference>
<keyword evidence="2" id="KW-1185">Reference proteome</keyword>
<protein>
    <submittedName>
        <fullName evidence="1">Uncharacterized protein</fullName>
    </submittedName>
</protein>
<organism evidence="1 2">
    <name type="scientific">Chryseobacterium angstadtii</name>
    <dbReference type="NCBI Taxonomy" id="558151"/>
    <lineage>
        <taxon>Bacteria</taxon>
        <taxon>Pseudomonadati</taxon>
        <taxon>Bacteroidota</taxon>
        <taxon>Flavobacteriia</taxon>
        <taxon>Flavobacteriales</taxon>
        <taxon>Weeksellaceae</taxon>
        <taxon>Chryseobacterium group</taxon>
        <taxon>Chryseobacterium</taxon>
    </lineage>
</organism>
<gene>
    <name evidence="1" type="ORF">ACM46_19600</name>
</gene>
<sequence length="291" mass="32094">MIFNGGLIKAQGCSDAGFCTVNSLKPHSNDSISLYKNQFKAGLSVGKADHSITVYSPYLEYNREINSQWGISVKVAALSQSGNGVSTFGVSDVYVNTNYRLDQNLSFTLGTKIPLANGNKMKDGQPLPMDYQSSLGTLDLIAGIGYQIKKLQLVAAIQQPLTQNSNQFVAENTPANSIWRDFQTTKDFKRSGDILFRASYPIKITDKFLVTPGLLNIYHLSDDQFSTISGTEQKIEGSKGLTINGNLFLDYVLNKKQALQLSIGAPFLVRDTRPDGLTRSFLGTLEYRFNF</sequence>
<evidence type="ECO:0000313" key="1">
    <source>
        <dbReference type="EMBL" id="KMQ59571.1"/>
    </source>
</evidence>
<dbReference type="PATRIC" id="fig|558151.6.peg.4123"/>
<dbReference type="AlphaFoldDB" id="A0A0J7I1D5"/>
<evidence type="ECO:0000313" key="2">
    <source>
        <dbReference type="Proteomes" id="UP000036261"/>
    </source>
</evidence>
<proteinExistence type="predicted"/>
<comment type="caution">
    <text evidence="1">The sequence shown here is derived from an EMBL/GenBank/DDBJ whole genome shotgun (WGS) entry which is preliminary data.</text>
</comment>
<dbReference type="STRING" id="558151.ACM46_19600"/>
<name>A0A0J7I1D5_9FLAO</name>